<evidence type="ECO:0000313" key="2">
    <source>
        <dbReference type="Proteomes" id="UP000252586"/>
    </source>
</evidence>
<dbReference type="STRING" id="1210090.GCA_001613185_01362"/>
<proteinExistence type="predicted"/>
<sequence>MLSTLSAVASAVDWGLVGEALLNVAGAIIRAIL</sequence>
<dbReference type="EMBL" id="QNRE01000012">
    <property type="protein sequence ID" value="RBO87044.1"/>
    <property type="molecule type" value="Genomic_DNA"/>
</dbReference>
<gene>
    <name evidence="1" type="ORF">DFR74_112222</name>
</gene>
<organism evidence="1 2">
    <name type="scientific">Nocardia puris</name>
    <dbReference type="NCBI Taxonomy" id="208602"/>
    <lineage>
        <taxon>Bacteria</taxon>
        <taxon>Bacillati</taxon>
        <taxon>Actinomycetota</taxon>
        <taxon>Actinomycetes</taxon>
        <taxon>Mycobacteriales</taxon>
        <taxon>Nocardiaceae</taxon>
        <taxon>Nocardia</taxon>
    </lineage>
</organism>
<comment type="caution">
    <text evidence="1">The sequence shown here is derived from an EMBL/GenBank/DDBJ whole genome shotgun (WGS) entry which is preliminary data.</text>
</comment>
<dbReference type="AlphaFoldDB" id="A0A366DC99"/>
<reference evidence="1 2" key="1">
    <citation type="submission" date="2018-06" db="EMBL/GenBank/DDBJ databases">
        <title>Genomic Encyclopedia of Type Strains, Phase IV (KMG-IV): sequencing the most valuable type-strain genomes for metagenomic binning, comparative biology and taxonomic classification.</title>
        <authorList>
            <person name="Goeker M."/>
        </authorList>
    </citation>
    <scope>NUCLEOTIDE SEQUENCE [LARGE SCALE GENOMIC DNA]</scope>
    <source>
        <strain evidence="1 2">DSM 44599</strain>
    </source>
</reference>
<dbReference type="Proteomes" id="UP000252586">
    <property type="component" value="Unassembled WGS sequence"/>
</dbReference>
<keyword evidence="2" id="KW-1185">Reference proteome</keyword>
<accession>A0A366DC99</accession>
<protein>
    <submittedName>
        <fullName evidence="1">Uncharacterized protein</fullName>
    </submittedName>
</protein>
<evidence type="ECO:0000313" key="1">
    <source>
        <dbReference type="EMBL" id="RBO87044.1"/>
    </source>
</evidence>
<name>A0A366DC99_9NOCA</name>